<gene>
    <name evidence="5" type="ORF">AAW51_5420</name>
</gene>
<dbReference type="STRING" id="413882.AAW51_5420"/>
<dbReference type="Gene3D" id="2.40.160.20">
    <property type="match status" value="1"/>
</dbReference>
<protein>
    <recommendedName>
        <fullName evidence="4">Outer membrane protein beta-barrel domain-containing protein</fullName>
    </recommendedName>
</protein>
<dbReference type="SUPFAM" id="SSF56925">
    <property type="entry name" value="OMPA-like"/>
    <property type="match status" value="1"/>
</dbReference>
<dbReference type="AlphaFoldDB" id="A0A0G3BXL1"/>
<dbReference type="InterPro" id="IPR027385">
    <property type="entry name" value="Beta-barrel_OMP"/>
</dbReference>
<evidence type="ECO:0000313" key="6">
    <source>
        <dbReference type="Proteomes" id="UP000035352"/>
    </source>
</evidence>
<dbReference type="GO" id="GO:0009279">
    <property type="term" value="C:cell outer membrane"/>
    <property type="evidence" value="ECO:0007669"/>
    <property type="project" value="UniProtKB-SubCell"/>
</dbReference>
<reference evidence="5 6" key="1">
    <citation type="submission" date="2015-05" db="EMBL/GenBank/DDBJ databases">
        <authorList>
            <person name="Tang B."/>
            <person name="Yu Y."/>
        </authorList>
    </citation>
    <scope>NUCLEOTIDE SEQUENCE [LARGE SCALE GENOMIC DNA]</scope>
    <source>
        <strain evidence="5 6">DSM 7029</strain>
    </source>
</reference>
<evidence type="ECO:0000256" key="1">
    <source>
        <dbReference type="ARBA" id="ARBA00004442"/>
    </source>
</evidence>
<dbReference type="Pfam" id="PF13505">
    <property type="entry name" value="OMP_b-brl"/>
    <property type="match status" value="1"/>
</dbReference>
<name>A0A0G3BXL1_9BURK</name>
<dbReference type="RefSeq" id="WP_047197094.1">
    <property type="nucleotide sequence ID" value="NZ_CP011371.1"/>
</dbReference>
<feature type="chain" id="PRO_5002551894" description="Outer membrane protein beta-barrel domain-containing protein" evidence="3">
    <location>
        <begin position="21"/>
        <end position="185"/>
    </location>
</feature>
<organism evidence="5 6">
    <name type="scientific">Caldimonas brevitalea</name>
    <dbReference type="NCBI Taxonomy" id="413882"/>
    <lineage>
        <taxon>Bacteria</taxon>
        <taxon>Pseudomonadati</taxon>
        <taxon>Pseudomonadota</taxon>
        <taxon>Betaproteobacteria</taxon>
        <taxon>Burkholderiales</taxon>
        <taxon>Sphaerotilaceae</taxon>
        <taxon>Caldimonas</taxon>
    </lineage>
</organism>
<feature type="signal peptide" evidence="3">
    <location>
        <begin position="1"/>
        <end position="20"/>
    </location>
</feature>
<evidence type="ECO:0000313" key="5">
    <source>
        <dbReference type="EMBL" id="AKJ32111.1"/>
    </source>
</evidence>
<dbReference type="EMBL" id="CP011371">
    <property type="protein sequence ID" value="AKJ32111.1"/>
    <property type="molecule type" value="Genomic_DNA"/>
</dbReference>
<dbReference type="Proteomes" id="UP000035352">
    <property type="component" value="Chromosome"/>
</dbReference>
<feature type="domain" description="Outer membrane protein beta-barrel" evidence="4">
    <location>
        <begin position="6"/>
        <end position="185"/>
    </location>
</feature>
<sequence length="185" mass="19463">MMKKLVLAALGVIASTAASAEGYAGLQFGTSRANESCEGTLSCDKSSSTYKLFGGYKFTPQLAAEASYTQYGKVTASVDVPPVVDLSMKASGFGFGLALHGDLAPSWTAVARFGLAFNKMKVNATVYDESGSDSDNTTTAYVGFGVGYKLTKALHLNATWDVSNAEYAGESLRFNLFSLGVSYGF</sequence>
<keyword evidence="6" id="KW-1185">Reference proteome</keyword>
<evidence type="ECO:0000259" key="4">
    <source>
        <dbReference type="Pfam" id="PF13505"/>
    </source>
</evidence>
<evidence type="ECO:0000256" key="3">
    <source>
        <dbReference type="SAM" id="SignalP"/>
    </source>
</evidence>
<keyword evidence="2 3" id="KW-0732">Signal</keyword>
<proteinExistence type="predicted"/>
<comment type="subcellular location">
    <subcellularLocation>
        <location evidence="1">Cell outer membrane</location>
    </subcellularLocation>
</comment>
<evidence type="ECO:0000256" key="2">
    <source>
        <dbReference type="ARBA" id="ARBA00022729"/>
    </source>
</evidence>
<accession>A0A0G3BXL1</accession>
<dbReference type="OrthoDB" id="5360144at2"/>
<dbReference type="InterPro" id="IPR011250">
    <property type="entry name" value="OMP/PagP_B-barrel"/>
</dbReference>
<dbReference type="KEGG" id="pbh:AAW51_5420"/>